<gene>
    <name evidence="2" type="ORF">Tci_480953</name>
</gene>
<evidence type="ECO:0000313" key="2">
    <source>
        <dbReference type="EMBL" id="GEZ08980.1"/>
    </source>
</evidence>
<accession>A0A699I5M9</accession>
<reference evidence="2" key="1">
    <citation type="journal article" date="2019" name="Sci. Rep.">
        <title>Draft genome of Tanacetum cinerariifolium, the natural source of mosquito coil.</title>
        <authorList>
            <person name="Yamashiro T."/>
            <person name="Shiraishi A."/>
            <person name="Satake H."/>
            <person name="Nakayama K."/>
        </authorList>
    </citation>
    <scope>NUCLEOTIDE SEQUENCE</scope>
</reference>
<sequence length="157" mass="16738">MGSKSRGIGTNSGGRSHMGGGGCTISGGRETMVGARGRRGGARGRRGGAKGRRCGGRGSTSGLNLMDEDDIRQRKRRAKLEAMIDPLNNFIFPEQEESMDVEMYNENKASINFMVNTQESVTHGQPSFVEAASVQPAEYVPVFAEGLSVEVAQAVNV</sequence>
<feature type="region of interest" description="Disordered" evidence="1">
    <location>
        <begin position="1"/>
        <end position="69"/>
    </location>
</feature>
<protein>
    <submittedName>
        <fullName evidence="2">Uncharacterized protein</fullName>
    </submittedName>
</protein>
<name>A0A699I5M9_TANCI</name>
<feature type="compositionally biased region" description="Basic residues" evidence="1">
    <location>
        <begin position="36"/>
        <end position="55"/>
    </location>
</feature>
<organism evidence="2">
    <name type="scientific">Tanacetum cinerariifolium</name>
    <name type="common">Dalmatian daisy</name>
    <name type="synonym">Chrysanthemum cinerariifolium</name>
    <dbReference type="NCBI Taxonomy" id="118510"/>
    <lineage>
        <taxon>Eukaryota</taxon>
        <taxon>Viridiplantae</taxon>
        <taxon>Streptophyta</taxon>
        <taxon>Embryophyta</taxon>
        <taxon>Tracheophyta</taxon>
        <taxon>Spermatophyta</taxon>
        <taxon>Magnoliopsida</taxon>
        <taxon>eudicotyledons</taxon>
        <taxon>Gunneridae</taxon>
        <taxon>Pentapetalae</taxon>
        <taxon>asterids</taxon>
        <taxon>campanulids</taxon>
        <taxon>Asterales</taxon>
        <taxon>Asteraceae</taxon>
        <taxon>Asteroideae</taxon>
        <taxon>Anthemideae</taxon>
        <taxon>Anthemidinae</taxon>
        <taxon>Tanacetum</taxon>
    </lineage>
</organism>
<feature type="compositionally biased region" description="Gly residues" evidence="1">
    <location>
        <begin position="10"/>
        <end position="25"/>
    </location>
</feature>
<proteinExistence type="predicted"/>
<evidence type="ECO:0000256" key="1">
    <source>
        <dbReference type="SAM" id="MobiDB-lite"/>
    </source>
</evidence>
<dbReference type="EMBL" id="BKCJ010239729">
    <property type="protein sequence ID" value="GEZ08980.1"/>
    <property type="molecule type" value="Genomic_DNA"/>
</dbReference>
<dbReference type="AlphaFoldDB" id="A0A699I5M9"/>
<comment type="caution">
    <text evidence="2">The sequence shown here is derived from an EMBL/GenBank/DDBJ whole genome shotgun (WGS) entry which is preliminary data.</text>
</comment>